<organism evidence="16 17">
    <name type="scientific">Takifugu rubripes</name>
    <name type="common">Japanese pufferfish</name>
    <name type="synonym">Fugu rubripes</name>
    <dbReference type="NCBI Taxonomy" id="31033"/>
    <lineage>
        <taxon>Eukaryota</taxon>
        <taxon>Metazoa</taxon>
        <taxon>Chordata</taxon>
        <taxon>Craniata</taxon>
        <taxon>Vertebrata</taxon>
        <taxon>Euteleostomi</taxon>
        <taxon>Actinopterygii</taxon>
        <taxon>Neopterygii</taxon>
        <taxon>Teleostei</taxon>
        <taxon>Neoteleostei</taxon>
        <taxon>Acanthomorphata</taxon>
        <taxon>Eupercaria</taxon>
        <taxon>Tetraodontiformes</taxon>
        <taxon>Tetradontoidea</taxon>
        <taxon>Tetraodontidae</taxon>
        <taxon>Takifugu</taxon>
    </lineage>
</organism>
<evidence type="ECO:0000259" key="15">
    <source>
        <dbReference type="Pfam" id="PF07885"/>
    </source>
</evidence>
<comment type="similarity">
    <text evidence="2 12">Belongs to the two pore domain potassium channel (TC 1.A.1.8) family.</text>
</comment>
<evidence type="ECO:0000256" key="1">
    <source>
        <dbReference type="ARBA" id="ARBA00004141"/>
    </source>
</evidence>
<dbReference type="HOGENOM" id="CLU_022504_4_2_1"/>
<keyword evidence="4" id="KW-0633">Potassium transport</keyword>
<keyword evidence="7" id="KW-0630">Potassium</keyword>
<evidence type="ECO:0000256" key="6">
    <source>
        <dbReference type="ARBA" id="ARBA00022826"/>
    </source>
</evidence>
<dbReference type="GeneTree" id="ENSGT00940000160902"/>
<dbReference type="KEGG" id="tru:101067351"/>
<evidence type="ECO:0000256" key="14">
    <source>
        <dbReference type="SAM" id="Phobius"/>
    </source>
</evidence>
<feature type="compositionally biased region" description="Basic residues" evidence="13">
    <location>
        <begin position="421"/>
        <end position="432"/>
    </location>
</feature>
<dbReference type="OMA" id="SPAHCEH"/>
<dbReference type="Pfam" id="PF07885">
    <property type="entry name" value="Ion_trans_2"/>
    <property type="match status" value="2"/>
</dbReference>
<evidence type="ECO:0000256" key="10">
    <source>
        <dbReference type="ARBA" id="ARBA00023136"/>
    </source>
</evidence>
<feature type="domain" description="Potassium channel" evidence="15">
    <location>
        <begin position="107"/>
        <end position="163"/>
    </location>
</feature>
<evidence type="ECO:0000256" key="5">
    <source>
        <dbReference type="ARBA" id="ARBA00022692"/>
    </source>
</evidence>
<dbReference type="SUPFAM" id="SSF81324">
    <property type="entry name" value="Voltage-gated potassium channels"/>
    <property type="match status" value="2"/>
</dbReference>
<dbReference type="Gene3D" id="1.10.287.70">
    <property type="match status" value="1"/>
</dbReference>
<comment type="subcellular location">
    <subcellularLocation>
        <location evidence="1">Membrane</location>
        <topology evidence="1">Multi-pass membrane protein</topology>
    </subcellularLocation>
</comment>
<keyword evidence="17" id="KW-1185">Reference proteome</keyword>
<dbReference type="InterPro" id="IPR003092">
    <property type="entry name" value="2pore_dom_K_chnl_TASK"/>
</dbReference>
<dbReference type="InterPro" id="IPR003280">
    <property type="entry name" value="2pore_dom_K_chnl"/>
</dbReference>
<reference evidence="16" key="3">
    <citation type="submission" date="2025-09" db="UniProtKB">
        <authorList>
            <consortium name="Ensembl"/>
        </authorList>
    </citation>
    <scope>IDENTIFICATION</scope>
</reference>
<name>H2TAP3_TAKRU</name>
<evidence type="ECO:0000256" key="13">
    <source>
        <dbReference type="SAM" id="MobiDB-lite"/>
    </source>
</evidence>
<dbReference type="PANTHER" id="PTHR11003">
    <property type="entry name" value="POTASSIUM CHANNEL, SUBFAMILY K"/>
    <property type="match status" value="1"/>
</dbReference>
<dbReference type="GeneID" id="101067351"/>
<dbReference type="GO" id="GO:0005886">
    <property type="term" value="C:plasma membrane"/>
    <property type="evidence" value="ECO:0007669"/>
    <property type="project" value="TreeGrafter"/>
</dbReference>
<feature type="transmembrane region" description="Helical" evidence="14">
    <location>
        <begin position="142"/>
        <end position="164"/>
    </location>
</feature>
<feature type="compositionally biased region" description="Low complexity" evidence="13">
    <location>
        <begin position="406"/>
        <end position="417"/>
    </location>
</feature>
<feature type="transmembrane region" description="Helical" evidence="14">
    <location>
        <begin position="185"/>
        <end position="208"/>
    </location>
</feature>
<dbReference type="AlphaFoldDB" id="H2TAP3"/>
<dbReference type="PRINTS" id="PR01095">
    <property type="entry name" value="TASKCHANNEL"/>
</dbReference>
<protein>
    <submittedName>
        <fullName evidence="16">Potassium channel, subfamily K, member 15</fullName>
    </submittedName>
</protein>
<dbReference type="STRING" id="31033.ENSTRUP00000021733"/>
<keyword evidence="6" id="KW-0631">Potassium channel</keyword>
<feature type="transmembrane region" description="Helical" evidence="14">
    <location>
        <begin position="251"/>
        <end position="278"/>
    </location>
</feature>
<feature type="transmembrane region" description="Helical" evidence="14">
    <location>
        <begin position="37"/>
        <end position="60"/>
    </location>
</feature>
<evidence type="ECO:0000256" key="7">
    <source>
        <dbReference type="ARBA" id="ARBA00022958"/>
    </source>
</evidence>
<evidence type="ECO:0000256" key="8">
    <source>
        <dbReference type="ARBA" id="ARBA00022989"/>
    </source>
</evidence>
<dbReference type="InParanoid" id="H2TAP3"/>
<dbReference type="RefSeq" id="XP_029683277.1">
    <property type="nucleotide sequence ID" value="XM_029827417.1"/>
</dbReference>
<keyword evidence="8 14" id="KW-1133">Transmembrane helix</keyword>
<accession>H2TAP3</accession>
<evidence type="ECO:0000256" key="4">
    <source>
        <dbReference type="ARBA" id="ARBA00022538"/>
    </source>
</evidence>
<dbReference type="OrthoDB" id="297496at2759"/>
<keyword evidence="5 12" id="KW-0812">Transmembrane</keyword>
<dbReference type="FunFam" id="1.10.287.70:FF:000057">
    <property type="entry name" value="Potassium channel subfamily K member"/>
    <property type="match status" value="1"/>
</dbReference>
<dbReference type="GO" id="GO:0015271">
    <property type="term" value="F:outward rectifier potassium channel activity"/>
    <property type="evidence" value="ECO:0007669"/>
    <property type="project" value="TreeGrafter"/>
</dbReference>
<dbReference type="Proteomes" id="UP000005226">
    <property type="component" value="Chromosome 19"/>
</dbReference>
<dbReference type="PRINTS" id="PR01333">
    <property type="entry name" value="2POREKCHANEL"/>
</dbReference>
<feature type="transmembrane region" description="Helical" evidence="14">
    <location>
        <begin position="220"/>
        <end position="239"/>
    </location>
</feature>
<dbReference type="PANTHER" id="PTHR11003:SF18">
    <property type="entry name" value="POTASSIUM CHANNEL SUBFAMILY K MEMBER 15"/>
    <property type="match status" value="1"/>
</dbReference>
<evidence type="ECO:0000256" key="11">
    <source>
        <dbReference type="ARBA" id="ARBA00023303"/>
    </source>
</evidence>
<evidence type="ECO:0000256" key="12">
    <source>
        <dbReference type="RuleBase" id="RU003857"/>
    </source>
</evidence>
<keyword evidence="3 12" id="KW-0813">Transport</keyword>
<feature type="region of interest" description="Disordered" evidence="13">
    <location>
        <begin position="406"/>
        <end position="432"/>
    </location>
</feature>
<dbReference type="InterPro" id="IPR013099">
    <property type="entry name" value="K_chnl_dom"/>
</dbReference>
<gene>
    <name evidence="16" type="primary">LOC101067351</name>
</gene>
<reference evidence="16 17" key="1">
    <citation type="journal article" date="2011" name="Genome Biol. Evol.">
        <title>Integration of the genetic map and genome assembly of fugu facilitates insights into distinct features of genome evolution in teleosts and mammals.</title>
        <authorList>
            <person name="Kai W."/>
            <person name="Kikuchi K."/>
            <person name="Tohari S."/>
            <person name="Chew A.K."/>
            <person name="Tay A."/>
            <person name="Fujiwara A."/>
            <person name="Hosoya S."/>
            <person name="Suetake H."/>
            <person name="Naruse K."/>
            <person name="Brenner S."/>
            <person name="Suzuki Y."/>
            <person name="Venkatesh B."/>
        </authorList>
    </citation>
    <scope>NUCLEOTIDE SEQUENCE [LARGE SCALE GENOMIC DNA]</scope>
</reference>
<feature type="domain" description="Potassium channel" evidence="15">
    <location>
        <begin position="200"/>
        <end position="274"/>
    </location>
</feature>
<evidence type="ECO:0000256" key="2">
    <source>
        <dbReference type="ARBA" id="ARBA00006666"/>
    </source>
</evidence>
<feature type="region of interest" description="Disordered" evidence="13">
    <location>
        <begin position="332"/>
        <end position="356"/>
    </location>
</feature>
<keyword evidence="11 12" id="KW-0407">Ion channel</keyword>
<feature type="transmembrane region" description="Helical" evidence="14">
    <location>
        <begin position="111"/>
        <end position="130"/>
    </location>
</feature>
<sequence length="432" mass="47699">MIKVWMLSRPPEPQQQLRPPTIPPLCAPLMRMEEKNLRSLCLILSIVLYLLIGAAVFDALESDSESAKTEALEEKLEELKMKYGFSEGDYREVERVVLQAAPHRAGRQWKFAGSFYFAITVITTIGYGHAAPRTDAGKTFCMFYAVLGIPLTLVMFQSLGERINTFVRYLLRRAKRGLGLQKSEVSMGNMVLVGLLSCMSTLCIGAATFSHFEDWSFFHAYYYCFVTLTTIGLGDFVALQKNNTLQEQTPYVAFSFMYILVGLTVIGAFLNLVVLRFLTVSPAEQESQPKVMQENREGSQTGAETAAVACKEAGDGHRSLCSLSLPMEGGSSSTNLLSSPIKEHRHDVPEGSEVSEPSRLRMLLSCVCCDRDSSESPPPPHGGHSNPVFYSSISYRVERASCSSCAASSQASPRSAAVCTGRRKTRARRKSM</sequence>
<proteinExistence type="inferred from homology"/>
<keyword evidence="9 12" id="KW-0406">Ion transport</keyword>
<dbReference type="GO" id="GO:0022841">
    <property type="term" value="F:potassium ion leak channel activity"/>
    <property type="evidence" value="ECO:0007669"/>
    <property type="project" value="TreeGrafter"/>
</dbReference>
<reference evidence="16" key="2">
    <citation type="submission" date="2025-08" db="UniProtKB">
        <authorList>
            <consortium name="Ensembl"/>
        </authorList>
    </citation>
    <scope>IDENTIFICATION</scope>
</reference>
<dbReference type="GO" id="GO:0030322">
    <property type="term" value="P:stabilization of membrane potential"/>
    <property type="evidence" value="ECO:0007669"/>
    <property type="project" value="TreeGrafter"/>
</dbReference>
<dbReference type="Ensembl" id="ENSTRUT00000021821.3">
    <property type="protein sequence ID" value="ENSTRUP00000021733.3"/>
    <property type="gene ID" value="ENSTRUG00000008659.3"/>
</dbReference>
<evidence type="ECO:0000313" key="16">
    <source>
        <dbReference type="Ensembl" id="ENSTRUP00000021733.3"/>
    </source>
</evidence>
<evidence type="ECO:0000256" key="9">
    <source>
        <dbReference type="ARBA" id="ARBA00023065"/>
    </source>
</evidence>
<evidence type="ECO:0000256" key="3">
    <source>
        <dbReference type="ARBA" id="ARBA00022448"/>
    </source>
</evidence>
<evidence type="ECO:0000313" key="17">
    <source>
        <dbReference type="Proteomes" id="UP000005226"/>
    </source>
</evidence>
<keyword evidence="10 14" id="KW-0472">Membrane</keyword>